<dbReference type="EMBL" id="JAWWNJ010000008">
    <property type="protein sequence ID" value="KAK7050347.1"/>
    <property type="molecule type" value="Genomic_DNA"/>
</dbReference>
<keyword evidence="3" id="KW-1185">Reference proteome</keyword>
<protein>
    <submittedName>
        <fullName evidence="2">Uncharacterized protein</fullName>
    </submittedName>
</protein>
<evidence type="ECO:0000313" key="3">
    <source>
        <dbReference type="Proteomes" id="UP001362999"/>
    </source>
</evidence>
<name>A0AAW0DGC9_9AGAR</name>
<reference evidence="2 3" key="1">
    <citation type="journal article" date="2024" name="J Genomics">
        <title>Draft genome sequencing and assembly of Favolaschia claudopus CIRM-BRFM 2984 isolated from oak limbs.</title>
        <authorList>
            <person name="Navarro D."/>
            <person name="Drula E."/>
            <person name="Chaduli D."/>
            <person name="Cazenave R."/>
            <person name="Ahrendt S."/>
            <person name="Wang J."/>
            <person name="Lipzen A."/>
            <person name="Daum C."/>
            <person name="Barry K."/>
            <person name="Grigoriev I.V."/>
            <person name="Favel A."/>
            <person name="Rosso M.N."/>
            <person name="Martin F."/>
        </authorList>
    </citation>
    <scope>NUCLEOTIDE SEQUENCE [LARGE SCALE GENOMIC DNA]</scope>
    <source>
        <strain evidence="2 3">CIRM-BRFM 2984</strain>
    </source>
</reference>
<organism evidence="2 3">
    <name type="scientific">Favolaschia claudopus</name>
    <dbReference type="NCBI Taxonomy" id="2862362"/>
    <lineage>
        <taxon>Eukaryota</taxon>
        <taxon>Fungi</taxon>
        <taxon>Dikarya</taxon>
        <taxon>Basidiomycota</taxon>
        <taxon>Agaricomycotina</taxon>
        <taxon>Agaricomycetes</taxon>
        <taxon>Agaricomycetidae</taxon>
        <taxon>Agaricales</taxon>
        <taxon>Marasmiineae</taxon>
        <taxon>Mycenaceae</taxon>
        <taxon>Favolaschia</taxon>
    </lineage>
</organism>
<comment type="caution">
    <text evidence="2">The sequence shown here is derived from an EMBL/GenBank/DDBJ whole genome shotgun (WGS) entry which is preliminary data.</text>
</comment>
<feature type="compositionally biased region" description="Low complexity" evidence="1">
    <location>
        <begin position="48"/>
        <end position="69"/>
    </location>
</feature>
<dbReference type="AlphaFoldDB" id="A0AAW0DGC9"/>
<evidence type="ECO:0000256" key="1">
    <source>
        <dbReference type="SAM" id="MobiDB-lite"/>
    </source>
</evidence>
<feature type="compositionally biased region" description="Pro residues" evidence="1">
    <location>
        <begin position="88"/>
        <end position="98"/>
    </location>
</feature>
<sequence length="200" mass="22022">MYGLGNSSHSPADSTYLSPHLHFTNALASTPQSRRFLGRRKHRRHVASSLPTSQSTLTPQPRRLSLPLASQPPPPLTDASAATTNSPRLPPPTLPTAPPRSRLHHIAHSPRRRRRRIGTYTAQPFPIDPYPRRRRRHSAARTSTPFRSARRLPALSPPSSTQFKQPTPLDDASAANTNTKTLVDTTLGIAVSPTRALIQI</sequence>
<accession>A0AAW0DGC9</accession>
<feature type="compositionally biased region" description="Basic residues" evidence="1">
    <location>
        <begin position="101"/>
        <end position="117"/>
    </location>
</feature>
<gene>
    <name evidence="2" type="ORF">R3P38DRAFT_3173633</name>
</gene>
<feature type="region of interest" description="Disordered" evidence="1">
    <location>
        <begin position="39"/>
        <end position="176"/>
    </location>
</feature>
<dbReference type="Proteomes" id="UP001362999">
    <property type="component" value="Unassembled WGS sequence"/>
</dbReference>
<proteinExistence type="predicted"/>
<evidence type="ECO:0000313" key="2">
    <source>
        <dbReference type="EMBL" id="KAK7050347.1"/>
    </source>
</evidence>